<dbReference type="Pfam" id="PF00378">
    <property type="entry name" value="ECH_1"/>
    <property type="match status" value="1"/>
</dbReference>
<evidence type="ECO:0000313" key="5">
    <source>
        <dbReference type="Proteomes" id="UP000189627"/>
    </source>
</evidence>
<proteinExistence type="inferred from homology"/>
<dbReference type="InterPro" id="IPR029045">
    <property type="entry name" value="ClpP/crotonase-like_dom_sf"/>
</dbReference>
<dbReference type="Gene3D" id="3.90.226.10">
    <property type="entry name" value="2-enoyl-CoA Hydratase, Chain A, domain 1"/>
    <property type="match status" value="1"/>
</dbReference>
<dbReference type="KEGG" id="cuh:BJN34_33025"/>
<evidence type="ECO:0000313" key="4">
    <source>
        <dbReference type="EMBL" id="AQV98703.1"/>
    </source>
</evidence>
<dbReference type="RefSeq" id="WP_078200947.1">
    <property type="nucleotide sequence ID" value="NZ_CP017758.1"/>
</dbReference>
<dbReference type="GO" id="GO:0006635">
    <property type="term" value="P:fatty acid beta-oxidation"/>
    <property type="evidence" value="ECO:0007669"/>
    <property type="project" value="TreeGrafter"/>
</dbReference>
<accession>A0A1U9V1D3</accession>
<evidence type="ECO:0000256" key="2">
    <source>
        <dbReference type="ARBA" id="ARBA00023098"/>
    </source>
</evidence>
<dbReference type="EMBL" id="CP017758">
    <property type="protein sequence ID" value="AQV98703.1"/>
    <property type="molecule type" value="Genomic_DNA"/>
</dbReference>
<dbReference type="GO" id="GO:0016829">
    <property type="term" value="F:lyase activity"/>
    <property type="evidence" value="ECO:0007669"/>
    <property type="project" value="UniProtKB-KW"/>
</dbReference>
<keyword evidence="2" id="KW-0443">Lipid metabolism</keyword>
<dbReference type="Proteomes" id="UP000189627">
    <property type="component" value="Chromosome 2"/>
</dbReference>
<dbReference type="CDD" id="cd06558">
    <property type="entry name" value="crotonase-like"/>
    <property type="match status" value="1"/>
</dbReference>
<protein>
    <recommendedName>
        <fullName evidence="6">Enoyl-CoA hydratase</fullName>
    </recommendedName>
</protein>
<sequence>MSESPVLYEETDGVAIITLNGAPKNLFNDEVVRLLREAFSRLNEGEARAGVICANGDNFTMGADIRSFPKDIGSCIPGVGIASDKPLVGAVSGWCIGAAVTLIQMCDLCVASESARFAYTEARLGISMGMIAELVARIPHKVAMEIMLTGGTLSAQRAYEVGFVNKVVPVGAQRDAALEYAKVIAANAPLVVARLRRLVGTVMPQNPAIDAYLMQRELTHMLQSDDLKEGMSSFVEKRQARFVGR</sequence>
<dbReference type="OrthoDB" id="9807606at2"/>
<dbReference type="InterPro" id="IPR001753">
    <property type="entry name" value="Enoyl-CoA_hydra/iso"/>
</dbReference>
<evidence type="ECO:0000256" key="1">
    <source>
        <dbReference type="ARBA" id="ARBA00005254"/>
    </source>
</evidence>
<evidence type="ECO:0000256" key="3">
    <source>
        <dbReference type="ARBA" id="ARBA00023239"/>
    </source>
</evidence>
<dbReference type="PANTHER" id="PTHR11941">
    <property type="entry name" value="ENOYL-COA HYDRATASE-RELATED"/>
    <property type="match status" value="1"/>
</dbReference>
<keyword evidence="3" id="KW-0456">Lyase</keyword>
<comment type="similarity">
    <text evidence="1">Belongs to the enoyl-CoA hydratase/isomerase family.</text>
</comment>
<dbReference type="PANTHER" id="PTHR11941:SF169">
    <property type="entry name" value="(7AS)-7A-METHYL-1,5-DIOXO-2,3,5,6,7,7A-HEXAHYDRO-1H-INDENE-CARBOXYL-COA HYDROLASE"/>
    <property type="match status" value="1"/>
</dbReference>
<gene>
    <name evidence="4" type="ORF">BJN34_33025</name>
</gene>
<dbReference type="AlphaFoldDB" id="A0A1U9V1D3"/>
<organism evidence="4 5">
    <name type="scientific">Cupriavidus necator</name>
    <name type="common">Alcaligenes eutrophus</name>
    <name type="synonym">Ralstonia eutropha</name>
    <dbReference type="NCBI Taxonomy" id="106590"/>
    <lineage>
        <taxon>Bacteria</taxon>
        <taxon>Pseudomonadati</taxon>
        <taxon>Pseudomonadota</taxon>
        <taxon>Betaproteobacteria</taxon>
        <taxon>Burkholderiales</taxon>
        <taxon>Burkholderiaceae</taxon>
        <taxon>Cupriavidus</taxon>
    </lineage>
</organism>
<dbReference type="SUPFAM" id="SSF52096">
    <property type="entry name" value="ClpP/crotonase"/>
    <property type="match status" value="1"/>
</dbReference>
<dbReference type="InterPro" id="IPR014748">
    <property type="entry name" value="Enoyl-CoA_hydra_C"/>
</dbReference>
<dbReference type="Gene3D" id="1.10.12.10">
    <property type="entry name" value="Lyase 2-enoyl-coa Hydratase, Chain A, domain 2"/>
    <property type="match status" value="1"/>
</dbReference>
<reference evidence="5" key="1">
    <citation type="submission" date="2017-02" db="EMBL/GenBank/DDBJ databases">
        <title>Complete genome sequence of Cupriavidus necator strain NH9, a 3-chlorobenzoate degrader.</title>
        <authorList>
            <person name="Moriuchi R."/>
            <person name="Dohra H."/>
            <person name="Ogawa N."/>
        </authorList>
    </citation>
    <scope>NUCLEOTIDE SEQUENCE [LARGE SCALE GENOMIC DNA]</scope>
    <source>
        <strain evidence="5">NH9</strain>
    </source>
</reference>
<name>A0A1U9V1D3_CUPNE</name>
<evidence type="ECO:0008006" key="6">
    <source>
        <dbReference type="Google" id="ProtNLM"/>
    </source>
</evidence>